<reference evidence="1" key="1">
    <citation type="submission" date="2024-12" db="EMBL/GenBank/DDBJ databases">
        <authorList>
            <person name="Wu N."/>
        </authorList>
    </citation>
    <scope>NUCLEOTIDE SEQUENCE</scope>
    <source>
        <strain evidence="1">P15</strain>
    </source>
</reference>
<dbReference type="EMBL" id="JBJURJ010000004">
    <property type="protein sequence ID" value="MFM9328071.1"/>
    <property type="molecule type" value="Genomic_DNA"/>
</dbReference>
<accession>A0ACC7NTJ9</accession>
<dbReference type="Proteomes" id="UP001631969">
    <property type="component" value="Unassembled WGS sequence"/>
</dbReference>
<evidence type="ECO:0000313" key="2">
    <source>
        <dbReference type="Proteomes" id="UP001631969"/>
    </source>
</evidence>
<sequence length="299" mass="31425">MFAHEKLLIAGGDSRQLEVIRRLAGTGAAIYIAGFDQWAGTGLEHIHRVQLSEAVFRECSAVILPAVGIGAAGEVDAPYSSEELTVTTNMLAAMPAEGLVITGSVNAYLREACSKYRLRLAEVYARDDVAILNSIPTAEGAVMLAIQHTDITLHGASVIVLGLGRVGMTLARTLKNLGATVRVGIREPELQARAIEMGLQPFHMNGLPEEAASADILFSTIPDMVVTASVIANMSTASLIVDLASKPGGTDFHAAEAAGVKAIHALGLPGKVAPRTAGRILGDAIVEILKEELHSPQRL</sequence>
<gene>
    <name evidence="1" type="primary">dpsA</name>
    <name evidence="1" type="ORF">ACI1P1_07230</name>
</gene>
<proteinExistence type="predicted"/>
<name>A0ACC7NTJ9_9BACL</name>
<evidence type="ECO:0000313" key="1">
    <source>
        <dbReference type="EMBL" id="MFM9328071.1"/>
    </source>
</evidence>
<organism evidence="1 2">
    <name type="scientific">Paenibacillus mesotrionivorans</name>
    <dbReference type="NCBI Taxonomy" id="3160968"/>
    <lineage>
        <taxon>Bacteria</taxon>
        <taxon>Bacillati</taxon>
        <taxon>Bacillota</taxon>
        <taxon>Bacilli</taxon>
        <taxon>Bacillales</taxon>
        <taxon>Paenibacillaceae</taxon>
        <taxon>Paenibacillus</taxon>
    </lineage>
</organism>
<protein>
    <submittedName>
        <fullName evidence="1">Dipicolinate synthase subunit DpsA</fullName>
    </submittedName>
</protein>
<comment type="caution">
    <text evidence="1">The sequence shown here is derived from an EMBL/GenBank/DDBJ whole genome shotgun (WGS) entry which is preliminary data.</text>
</comment>
<keyword evidence="2" id="KW-1185">Reference proteome</keyword>